<dbReference type="PROSITE" id="PS50994">
    <property type="entry name" value="INTEGRASE"/>
    <property type="match status" value="1"/>
</dbReference>
<organism evidence="2 3">
    <name type="scientific">Ancylobacter defluvii</name>
    <dbReference type="NCBI Taxonomy" id="1282440"/>
    <lineage>
        <taxon>Bacteria</taxon>
        <taxon>Pseudomonadati</taxon>
        <taxon>Pseudomonadota</taxon>
        <taxon>Alphaproteobacteria</taxon>
        <taxon>Hyphomicrobiales</taxon>
        <taxon>Xanthobacteraceae</taxon>
        <taxon>Ancylobacter</taxon>
    </lineage>
</organism>
<dbReference type="Gene3D" id="3.30.420.10">
    <property type="entry name" value="Ribonuclease H-like superfamily/Ribonuclease H"/>
    <property type="match status" value="1"/>
</dbReference>
<dbReference type="PANTHER" id="PTHR46889:SF4">
    <property type="entry name" value="TRANSPOSASE INSO FOR INSERTION SEQUENCE ELEMENT IS911B-RELATED"/>
    <property type="match status" value="1"/>
</dbReference>
<reference evidence="2" key="1">
    <citation type="journal article" date="2014" name="Int. J. Syst. Evol. Microbiol.">
        <title>Complete genome sequence of Corynebacterium casei LMG S-19264T (=DSM 44701T), isolated from a smear-ripened cheese.</title>
        <authorList>
            <consortium name="US DOE Joint Genome Institute (JGI-PGF)"/>
            <person name="Walter F."/>
            <person name="Albersmeier A."/>
            <person name="Kalinowski J."/>
            <person name="Ruckert C."/>
        </authorList>
    </citation>
    <scope>NUCLEOTIDE SEQUENCE</scope>
    <source>
        <strain evidence="2">VKM B-2789</strain>
    </source>
</reference>
<dbReference type="PANTHER" id="PTHR46889">
    <property type="entry name" value="TRANSPOSASE INSF FOR INSERTION SEQUENCE IS3B-RELATED"/>
    <property type="match status" value="1"/>
</dbReference>
<dbReference type="Proteomes" id="UP001143330">
    <property type="component" value="Unassembled WGS sequence"/>
</dbReference>
<sequence length="93" mass="11120">MHHSDRGRRHASEPLQRLMADHGITCSMKRSGNVWDNAAMESFFSLLEIKRTARKIYRTKDDARADMFDYVARFYNRRHRHRLSEPRRVRGTS</sequence>
<dbReference type="InterPro" id="IPR036397">
    <property type="entry name" value="RNaseH_sf"/>
</dbReference>
<evidence type="ECO:0000259" key="1">
    <source>
        <dbReference type="PROSITE" id="PS50994"/>
    </source>
</evidence>
<accession>A0A9W6K3Q4</accession>
<feature type="domain" description="Integrase catalytic" evidence="1">
    <location>
        <begin position="1"/>
        <end position="93"/>
    </location>
</feature>
<proteinExistence type="predicted"/>
<dbReference type="InterPro" id="IPR001584">
    <property type="entry name" value="Integrase_cat-core"/>
</dbReference>
<protein>
    <recommendedName>
        <fullName evidence="1">Integrase catalytic domain-containing protein</fullName>
    </recommendedName>
</protein>
<gene>
    <name evidence="2" type="ORF">GCM10017653_49690</name>
</gene>
<reference evidence="2" key="2">
    <citation type="submission" date="2023-01" db="EMBL/GenBank/DDBJ databases">
        <authorList>
            <person name="Sun Q."/>
            <person name="Evtushenko L."/>
        </authorList>
    </citation>
    <scope>NUCLEOTIDE SEQUENCE</scope>
    <source>
        <strain evidence="2">VKM B-2789</strain>
    </source>
</reference>
<dbReference type="InterPro" id="IPR012337">
    <property type="entry name" value="RNaseH-like_sf"/>
</dbReference>
<name>A0A9W6K3Q4_9HYPH</name>
<keyword evidence="3" id="KW-1185">Reference proteome</keyword>
<evidence type="ECO:0000313" key="3">
    <source>
        <dbReference type="Proteomes" id="UP001143330"/>
    </source>
</evidence>
<evidence type="ECO:0000313" key="2">
    <source>
        <dbReference type="EMBL" id="GLK86899.1"/>
    </source>
</evidence>
<dbReference type="EMBL" id="BSFM01000022">
    <property type="protein sequence ID" value="GLK86899.1"/>
    <property type="molecule type" value="Genomic_DNA"/>
</dbReference>
<dbReference type="SUPFAM" id="SSF53098">
    <property type="entry name" value="Ribonuclease H-like"/>
    <property type="match status" value="1"/>
</dbReference>
<dbReference type="InterPro" id="IPR050900">
    <property type="entry name" value="Transposase_IS3/IS150/IS904"/>
</dbReference>
<dbReference type="GO" id="GO:0015074">
    <property type="term" value="P:DNA integration"/>
    <property type="evidence" value="ECO:0007669"/>
    <property type="project" value="InterPro"/>
</dbReference>
<dbReference type="GO" id="GO:0003676">
    <property type="term" value="F:nucleic acid binding"/>
    <property type="evidence" value="ECO:0007669"/>
    <property type="project" value="InterPro"/>
</dbReference>
<comment type="caution">
    <text evidence="2">The sequence shown here is derived from an EMBL/GenBank/DDBJ whole genome shotgun (WGS) entry which is preliminary data.</text>
</comment>
<dbReference type="AlphaFoldDB" id="A0A9W6K3Q4"/>